<protein>
    <submittedName>
        <fullName evidence="1">Uncharacterized protein</fullName>
    </submittedName>
</protein>
<evidence type="ECO:0000313" key="1">
    <source>
        <dbReference type="EMBL" id="AKQ75821.1"/>
    </source>
</evidence>
<name>A0A0K0PVG6_9CAUD</name>
<organism evidence="1 2">
    <name type="scientific">Roseobacter phage RDJL Phi 2</name>
    <dbReference type="NCBI Taxonomy" id="1682380"/>
    <lineage>
        <taxon>Viruses</taxon>
        <taxon>Duplodnaviria</taxon>
        <taxon>Heunggongvirae</taxon>
        <taxon>Uroviricota</taxon>
        <taxon>Caudoviricetes</taxon>
        <taxon>Xiamenvirus</taxon>
        <taxon>Xiamenvirus RDJL2</taxon>
    </lineage>
</organism>
<evidence type="ECO:0000313" key="2">
    <source>
        <dbReference type="Proteomes" id="UP000223793"/>
    </source>
</evidence>
<gene>
    <name evidence="1" type="ORF">RDJLphi2_gp31</name>
</gene>
<keyword evidence="2" id="KW-1185">Reference proteome</keyword>
<dbReference type="InterPro" id="IPR045516">
    <property type="entry name" value="DUF6477"/>
</dbReference>
<dbReference type="Proteomes" id="UP000223793">
    <property type="component" value="Segment"/>
</dbReference>
<sequence>MKRPKLLVDAAQRLVAMHNGKMETRSLAVIRDEEMEFNDCRLTGTGNYTCRRHIELLAEYMVAKRKAETKCT</sequence>
<proteinExistence type="predicted"/>
<reference evidence="2" key="1">
    <citation type="submission" date="2015-07" db="EMBL/GenBank/DDBJ databases">
        <title>Complete genome sequence of Roseophage RDJL phage 2, a siphovirus infects Roseobacter denitrificans OCh114.</title>
        <authorList>
            <person name="Liang Y."/>
            <person name="Zhang Y."/>
            <person name="Zhou C."/>
            <person name="Chen Z."/>
            <person name="Yang S."/>
        </authorList>
    </citation>
    <scope>NUCLEOTIDE SEQUENCE [LARGE SCALE GENOMIC DNA]</scope>
</reference>
<dbReference type="EMBL" id="KT266805">
    <property type="protein sequence ID" value="AKQ75821.1"/>
    <property type="molecule type" value="Genomic_DNA"/>
</dbReference>
<dbReference type="OrthoDB" id="37936at10239"/>
<accession>A0A0K0PVG6</accession>
<dbReference type="Pfam" id="PF20083">
    <property type="entry name" value="DUF6477"/>
    <property type="match status" value="1"/>
</dbReference>